<accession>A0A9P7ZQ27</accession>
<dbReference type="OrthoDB" id="4116913at2759"/>
<evidence type="ECO:0000313" key="2">
    <source>
        <dbReference type="Proteomes" id="UP000887229"/>
    </source>
</evidence>
<organism evidence="1 2">
    <name type="scientific">Emericellopsis atlantica</name>
    <dbReference type="NCBI Taxonomy" id="2614577"/>
    <lineage>
        <taxon>Eukaryota</taxon>
        <taxon>Fungi</taxon>
        <taxon>Dikarya</taxon>
        <taxon>Ascomycota</taxon>
        <taxon>Pezizomycotina</taxon>
        <taxon>Sordariomycetes</taxon>
        <taxon>Hypocreomycetidae</taxon>
        <taxon>Hypocreales</taxon>
        <taxon>Bionectriaceae</taxon>
        <taxon>Emericellopsis</taxon>
    </lineage>
</organism>
<dbReference type="EMBL" id="MU251250">
    <property type="protein sequence ID" value="KAG9255588.1"/>
    <property type="molecule type" value="Genomic_DNA"/>
</dbReference>
<evidence type="ECO:0000313" key="1">
    <source>
        <dbReference type="EMBL" id="KAG9255588.1"/>
    </source>
</evidence>
<proteinExistence type="predicted"/>
<name>A0A9P7ZQ27_9HYPO</name>
<dbReference type="GeneID" id="70291492"/>
<gene>
    <name evidence="1" type="ORF">F5Z01DRAFT_548998</name>
</gene>
<reference evidence="1" key="1">
    <citation type="journal article" date="2021" name="IMA Fungus">
        <title>Genomic characterization of three marine fungi, including Emericellopsis atlantica sp. nov. with signatures of a generalist lifestyle and marine biomass degradation.</title>
        <authorList>
            <person name="Hagestad O.C."/>
            <person name="Hou L."/>
            <person name="Andersen J.H."/>
            <person name="Hansen E.H."/>
            <person name="Altermark B."/>
            <person name="Li C."/>
            <person name="Kuhnert E."/>
            <person name="Cox R.J."/>
            <person name="Crous P.W."/>
            <person name="Spatafora J.W."/>
            <person name="Lail K."/>
            <person name="Amirebrahimi M."/>
            <person name="Lipzen A."/>
            <person name="Pangilinan J."/>
            <person name="Andreopoulos W."/>
            <person name="Hayes R.D."/>
            <person name="Ng V."/>
            <person name="Grigoriev I.V."/>
            <person name="Jackson S.A."/>
            <person name="Sutton T.D.S."/>
            <person name="Dobson A.D.W."/>
            <person name="Rama T."/>
        </authorList>
    </citation>
    <scope>NUCLEOTIDE SEQUENCE</scope>
    <source>
        <strain evidence="1">TS7</strain>
    </source>
</reference>
<dbReference type="AlphaFoldDB" id="A0A9P7ZQ27"/>
<protein>
    <submittedName>
        <fullName evidence="1">Uncharacterized protein</fullName>
    </submittedName>
</protein>
<dbReference type="Proteomes" id="UP000887229">
    <property type="component" value="Unassembled WGS sequence"/>
</dbReference>
<dbReference type="RefSeq" id="XP_046119512.1">
    <property type="nucleotide sequence ID" value="XM_046260589.1"/>
</dbReference>
<sequence>MLFYPVSAALNIFCNILLDPLSPSVAGDLTLISSASELIKKLIERSPGGRNATWLPCLNTFIVELVHLGQSSVNRAKNGSAQV</sequence>
<comment type="caution">
    <text evidence="1">The sequence shown here is derived from an EMBL/GenBank/DDBJ whole genome shotgun (WGS) entry which is preliminary data.</text>
</comment>
<keyword evidence="2" id="KW-1185">Reference proteome</keyword>